<evidence type="ECO:0000313" key="1">
    <source>
        <dbReference type="EMBL" id="CEK87671.1"/>
    </source>
</evidence>
<accession>A0A0B7B5U4</accession>
<dbReference type="AlphaFoldDB" id="A0A0B7B5U4"/>
<gene>
    <name evidence="1" type="primary">ORF160691</name>
</gene>
<sequence>MQKPVRDAILATMTTFEVITGKQTKYHTKTSDKASTSMIVMMIYANQCMKKSQFPSKICQGNTLQEKAIQQISDFLQAG</sequence>
<dbReference type="EMBL" id="HACG01040806">
    <property type="protein sequence ID" value="CEK87671.1"/>
    <property type="molecule type" value="Transcribed_RNA"/>
</dbReference>
<proteinExistence type="predicted"/>
<reference evidence="1" key="1">
    <citation type="submission" date="2014-12" db="EMBL/GenBank/DDBJ databases">
        <title>Insight into the proteome of Arion vulgaris.</title>
        <authorList>
            <person name="Aradska J."/>
            <person name="Bulat T."/>
            <person name="Smidak R."/>
            <person name="Sarate P."/>
            <person name="Gangsoo J."/>
            <person name="Sialana F."/>
            <person name="Bilban M."/>
            <person name="Lubec G."/>
        </authorList>
    </citation>
    <scope>NUCLEOTIDE SEQUENCE</scope>
    <source>
        <tissue evidence="1">Skin</tissue>
    </source>
</reference>
<organism evidence="1">
    <name type="scientific">Arion vulgaris</name>
    <dbReference type="NCBI Taxonomy" id="1028688"/>
    <lineage>
        <taxon>Eukaryota</taxon>
        <taxon>Metazoa</taxon>
        <taxon>Spiralia</taxon>
        <taxon>Lophotrochozoa</taxon>
        <taxon>Mollusca</taxon>
        <taxon>Gastropoda</taxon>
        <taxon>Heterobranchia</taxon>
        <taxon>Euthyneura</taxon>
        <taxon>Panpulmonata</taxon>
        <taxon>Eupulmonata</taxon>
        <taxon>Stylommatophora</taxon>
        <taxon>Helicina</taxon>
        <taxon>Arionoidea</taxon>
        <taxon>Arionidae</taxon>
        <taxon>Arion</taxon>
    </lineage>
</organism>
<protein>
    <submittedName>
        <fullName evidence="1">Uncharacterized protein</fullName>
    </submittedName>
</protein>
<name>A0A0B7B5U4_9EUPU</name>